<protein>
    <recommendedName>
        <fullName evidence="4">Arrestin-like N-terminal domain-containing protein</fullName>
    </recommendedName>
</protein>
<evidence type="ECO:0008006" key="4">
    <source>
        <dbReference type="Google" id="ProtNLM"/>
    </source>
</evidence>
<reference evidence="2 3" key="1">
    <citation type="submission" date="2024-01" db="EMBL/GenBank/DDBJ databases">
        <title>A draft genome for the cacao thread blight pathogen Marasmiellus scandens.</title>
        <authorList>
            <person name="Baruah I.K."/>
            <person name="Leung J."/>
            <person name="Bukari Y."/>
            <person name="Amoako-Attah I."/>
            <person name="Meinhardt L.W."/>
            <person name="Bailey B.A."/>
            <person name="Cohen S.P."/>
        </authorList>
    </citation>
    <scope>NUCLEOTIDE SEQUENCE [LARGE SCALE GENOMIC DNA]</scope>
    <source>
        <strain evidence="2 3">GH-19</strain>
    </source>
</reference>
<dbReference type="Gene3D" id="2.60.40.640">
    <property type="match status" value="1"/>
</dbReference>
<comment type="caution">
    <text evidence="2">The sequence shown here is derived from an EMBL/GenBank/DDBJ whole genome shotgun (WGS) entry which is preliminary data.</text>
</comment>
<organism evidence="2 3">
    <name type="scientific">Marasmiellus scandens</name>
    <dbReference type="NCBI Taxonomy" id="2682957"/>
    <lineage>
        <taxon>Eukaryota</taxon>
        <taxon>Fungi</taxon>
        <taxon>Dikarya</taxon>
        <taxon>Basidiomycota</taxon>
        <taxon>Agaricomycotina</taxon>
        <taxon>Agaricomycetes</taxon>
        <taxon>Agaricomycetidae</taxon>
        <taxon>Agaricales</taxon>
        <taxon>Marasmiineae</taxon>
        <taxon>Omphalotaceae</taxon>
        <taxon>Marasmiellus</taxon>
    </lineage>
</organism>
<proteinExistence type="predicted"/>
<feature type="region of interest" description="Disordered" evidence="1">
    <location>
        <begin position="1"/>
        <end position="26"/>
    </location>
</feature>
<sequence length="421" mass="46319">MDASILPSYSPSGLPPSYSAAPDEGEESLSYNQRVLGAHAHGTFTKKCGSVSVILTEQEDDAQIPVYTQRGVVSGTVHVDSCHHISEIVLKFRGRLRLGLTGSNAASRTIKTVDEKIILWSFHSPLDGPCPSSIPFSVVFPATFKDGRNSFSLPPSYEASYNGIPGMSAKSEYSLKVVVKTSKTLWTHHKTVTVPLNYRPRKRPSQPITPPDYAFFSSVKTCPEEWFQTSAAVRSNRSNLKPLQTHFFLPAVRVFALSDTIPFHIQLTGQISSLQALLSHLKTENVPDPTELFRPRDSKAMTMSVTVHRQVSVRVNDQLAWQNSVIGKGTIRAVPPPFDSSFVSDSNLDVDSEEYLDWEGEIKIHDNVKVGQFDAGGVSVRDFIIFSIAGLSNYVTDFTALRNAVPIALVTDTWTEGNAYG</sequence>
<dbReference type="EMBL" id="JBANRG010000035">
    <property type="protein sequence ID" value="KAK7449658.1"/>
    <property type="molecule type" value="Genomic_DNA"/>
</dbReference>
<evidence type="ECO:0000256" key="1">
    <source>
        <dbReference type="SAM" id="MobiDB-lite"/>
    </source>
</evidence>
<feature type="compositionally biased region" description="Low complexity" evidence="1">
    <location>
        <begin position="1"/>
        <end position="22"/>
    </location>
</feature>
<gene>
    <name evidence="2" type="ORF">VKT23_013132</name>
</gene>
<dbReference type="InterPro" id="IPR014752">
    <property type="entry name" value="Arrestin-like_C"/>
</dbReference>
<name>A0ABR1J4A1_9AGAR</name>
<evidence type="ECO:0000313" key="2">
    <source>
        <dbReference type="EMBL" id="KAK7449658.1"/>
    </source>
</evidence>
<keyword evidence="3" id="KW-1185">Reference proteome</keyword>
<accession>A0ABR1J4A1</accession>
<dbReference type="Proteomes" id="UP001498398">
    <property type="component" value="Unassembled WGS sequence"/>
</dbReference>
<evidence type="ECO:0000313" key="3">
    <source>
        <dbReference type="Proteomes" id="UP001498398"/>
    </source>
</evidence>